<dbReference type="EMBL" id="MPUH01000714">
    <property type="protein sequence ID" value="OMJ75036.1"/>
    <property type="molecule type" value="Genomic_DNA"/>
</dbReference>
<dbReference type="GO" id="GO:0005524">
    <property type="term" value="F:ATP binding"/>
    <property type="evidence" value="ECO:0007669"/>
    <property type="project" value="InterPro"/>
</dbReference>
<dbReference type="InterPro" id="IPR000719">
    <property type="entry name" value="Prot_kinase_dom"/>
</dbReference>
<proteinExistence type="predicted"/>
<accession>A0A1R2BE40</accession>
<dbReference type="GO" id="GO:0004672">
    <property type="term" value="F:protein kinase activity"/>
    <property type="evidence" value="ECO:0007669"/>
    <property type="project" value="InterPro"/>
</dbReference>
<comment type="caution">
    <text evidence="3">The sequence shown here is derived from an EMBL/GenBank/DDBJ whole genome shotgun (WGS) entry which is preliminary data.</text>
</comment>
<organism evidence="3 4">
    <name type="scientific">Stentor coeruleus</name>
    <dbReference type="NCBI Taxonomy" id="5963"/>
    <lineage>
        <taxon>Eukaryota</taxon>
        <taxon>Sar</taxon>
        <taxon>Alveolata</taxon>
        <taxon>Ciliophora</taxon>
        <taxon>Postciliodesmatophora</taxon>
        <taxon>Heterotrichea</taxon>
        <taxon>Heterotrichida</taxon>
        <taxon>Stentoridae</taxon>
        <taxon>Stentor</taxon>
    </lineage>
</organism>
<dbReference type="Pfam" id="PF00069">
    <property type="entry name" value="Pkinase"/>
    <property type="match status" value="1"/>
</dbReference>
<dbReference type="Gene3D" id="1.10.510.10">
    <property type="entry name" value="Transferase(Phosphotransferase) domain 1"/>
    <property type="match status" value="1"/>
</dbReference>
<dbReference type="SMART" id="SM00220">
    <property type="entry name" value="S_TKc"/>
    <property type="match status" value="1"/>
</dbReference>
<dbReference type="SUPFAM" id="SSF56112">
    <property type="entry name" value="Protein kinase-like (PK-like)"/>
    <property type="match status" value="1"/>
</dbReference>
<protein>
    <recommendedName>
        <fullName evidence="1">Casein kinase I</fullName>
    </recommendedName>
</protein>
<dbReference type="Proteomes" id="UP000187209">
    <property type="component" value="Unassembled WGS sequence"/>
</dbReference>
<dbReference type="AlphaFoldDB" id="A0A1R2BE40"/>
<reference evidence="3 4" key="1">
    <citation type="submission" date="2016-11" db="EMBL/GenBank/DDBJ databases">
        <title>The macronuclear genome of Stentor coeruleus: a giant cell with tiny introns.</title>
        <authorList>
            <person name="Slabodnick M."/>
            <person name="Ruby J.G."/>
            <person name="Reiff S.B."/>
            <person name="Swart E.C."/>
            <person name="Gosai S."/>
            <person name="Prabakaran S."/>
            <person name="Witkowska E."/>
            <person name="Larue G.E."/>
            <person name="Fisher S."/>
            <person name="Freeman R.M."/>
            <person name="Gunawardena J."/>
            <person name="Chu W."/>
            <person name="Stover N.A."/>
            <person name="Gregory B.D."/>
            <person name="Nowacki M."/>
            <person name="Derisi J."/>
            <person name="Roy S.W."/>
            <person name="Marshall W.F."/>
            <person name="Sood P."/>
        </authorList>
    </citation>
    <scope>NUCLEOTIDE SEQUENCE [LARGE SCALE GENOMIC DNA]</scope>
    <source>
        <strain evidence="3">WM001</strain>
    </source>
</reference>
<gene>
    <name evidence="3" type="ORF">SteCoe_25918</name>
</gene>
<dbReference type="PROSITE" id="PS50011">
    <property type="entry name" value="PROTEIN_KINASE_DOM"/>
    <property type="match status" value="1"/>
</dbReference>
<name>A0A1R2BE40_9CILI</name>
<evidence type="ECO:0000256" key="1">
    <source>
        <dbReference type="ARBA" id="ARBA00023860"/>
    </source>
</evidence>
<evidence type="ECO:0000313" key="4">
    <source>
        <dbReference type="Proteomes" id="UP000187209"/>
    </source>
</evidence>
<feature type="domain" description="Protein kinase" evidence="2">
    <location>
        <begin position="10"/>
        <end position="285"/>
    </location>
</feature>
<keyword evidence="4" id="KW-1185">Reference proteome</keyword>
<sequence length="388" mass="44799">MLNTVLENKYQVLKLIRQGENHDVYKAQEEKTNKKVAIKSENFIDSTLLLNEAQVLTDLSSQDSFPRFLSKGKHNGKNYIIVDYLGSSLSAKFTKSNGKFSFGCALRIAEQLLYRIEILHKSGYLYNNIKPESISAGSGLNWQSIYLTSFKLSSKYINTKNGRHIPIGKSSTSIKKTVYSSLNLMNRISLSRRDDIESIAYLLIYFTTGTLPWITQENFSDSEIRRKKANINYEVLSKTCQIEFINFLKYAKSLEFNQEPDYEMLRNIFKESASKSKIIRAYDWIFNNEKLSSPIKIDKSQNPLFLNAALREPEENFEIVKLKGRKNKKVMFGETNEIGSDGDPAEKALEEKKQQLCRNDTIKLQTLPEIQNRNKIIKMRRDFLATLR</sequence>
<evidence type="ECO:0000259" key="2">
    <source>
        <dbReference type="PROSITE" id="PS50011"/>
    </source>
</evidence>
<dbReference type="InterPro" id="IPR011009">
    <property type="entry name" value="Kinase-like_dom_sf"/>
</dbReference>
<dbReference type="PANTHER" id="PTHR11909">
    <property type="entry name" value="CASEIN KINASE-RELATED"/>
    <property type="match status" value="1"/>
</dbReference>
<evidence type="ECO:0000313" key="3">
    <source>
        <dbReference type="EMBL" id="OMJ75036.1"/>
    </source>
</evidence>
<dbReference type="InterPro" id="IPR050235">
    <property type="entry name" value="CK1_Ser-Thr_kinase"/>
</dbReference>